<evidence type="ECO:0000259" key="2">
    <source>
        <dbReference type="PROSITE" id="PS50234"/>
    </source>
</evidence>
<organism evidence="3 4">
    <name type="scientific">Agaricus bisporus var. burnettii</name>
    <dbReference type="NCBI Taxonomy" id="192524"/>
    <lineage>
        <taxon>Eukaryota</taxon>
        <taxon>Fungi</taxon>
        <taxon>Dikarya</taxon>
        <taxon>Basidiomycota</taxon>
        <taxon>Agaricomycotina</taxon>
        <taxon>Agaricomycetes</taxon>
        <taxon>Agaricomycetidae</taxon>
        <taxon>Agaricales</taxon>
        <taxon>Agaricineae</taxon>
        <taxon>Agaricaceae</taxon>
        <taxon>Agaricus</taxon>
    </lineage>
</organism>
<evidence type="ECO:0000256" key="1">
    <source>
        <dbReference type="SAM" id="MobiDB-lite"/>
    </source>
</evidence>
<dbReference type="Pfam" id="PF00092">
    <property type="entry name" value="VWA"/>
    <property type="match status" value="1"/>
</dbReference>
<dbReference type="GO" id="GO:0005737">
    <property type="term" value="C:cytoplasm"/>
    <property type="evidence" value="ECO:0007669"/>
    <property type="project" value="TreeGrafter"/>
</dbReference>
<accession>A0A8H7C901</accession>
<dbReference type="PANTHER" id="PTHR47763:SF1">
    <property type="entry name" value="DUF659 DOMAIN-CONTAINING PROTEIN"/>
    <property type="match status" value="1"/>
</dbReference>
<dbReference type="PROSITE" id="PS50234">
    <property type="entry name" value="VWFA"/>
    <property type="match status" value="1"/>
</dbReference>
<evidence type="ECO:0000313" key="4">
    <source>
        <dbReference type="Proteomes" id="UP000629468"/>
    </source>
</evidence>
<feature type="domain" description="VWFA" evidence="2">
    <location>
        <begin position="30"/>
        <end position="234"/>
    </location>
</feature>
<comment type="caution">
    <text evidence="3">The sequence shown here is derived from an EMBL/GenBank/DDBJ whole genome shotgun (WGS) entry which is preliminary data.</text>
</comment>
<dbReference type="OMA" id="KYLHARM"/>
<dbReference type="Proteomes" id="UP000629468">
    <property type="component" value="Unassembled WGS sequence"/>
</dbReference>
<reference evidence="3 4" key="1">
    <citation type="journal article" name="Sci. Rep.">
        <title>Telomere-to-telomere assembled and centromere annotated genomes of the two main subspecies of the button mushroom Agaricus bisporus reveal especially polymorphic chromosome ends.</title>
        <authorList>
            <person name="Sonnenberg A.S.M."/>
            <person name="Sedaghat-Telgerd N."/>
            <person name="Lavrijssen B."/>
            <person name="Ohm R.A."/>
            <person name="Hendrickx P.M."/>
            <person name="Scholtmeijer K."/>
            <person name="Baars J.J.P."/>
            <person name="van Peer A."/>
        </authorList>
    </citation>
    <scope>NUCLEOTIDE SEQUENCE [LARGE SCALE GENOMIC DNA]</scope>
    <source>
        <strain evidence="3 4">H119_p4</strain>
    </source>
</reference>
<evidence type="ECO:0000313" key="3">
    <source>
        <dbReference type="EMBL" id="KAF7768600.1"/>
    </source>
</evidence>
<dbReference type="PANTHER" id="PTHR47763">
    <property type="entry name" value="ALPHA-PROTEIN KINASE VWKA"/>
    <property type="match status" value="1"/>
</dbReference>
<gene>
    <name evidence="3" type="ORF">Agabi119p4_7843</name>
</gene>
<name>A0A8H7C901_AGABI</name>
<dbReference type="SUPFAM" id="SSF53300">
    <property type="entry name" value="vWA-like"/>
    <property type="match status" value="1"/>
</dbReference>
<dbReference type="AlphaFoldDB" id="A0A8H7C901"/>
<protein>
    <recommendedName>
        <fullName evidence="2">VWFA domain-containing protein</fullName>
    </recommendedName>
</protein>
<sequence>MDIDPVTEVSEQPPLSHLRTAADEDRKMLDLVFIQDCTGSQGSYITSATKNIEAICAYIFESGKLQYQDDLRVGLVAFRDHPPQDHTYITKNFGFSSDISKVHKDLSTLYASGGGDGPEAITAALADALHMDWREGATKMIVLIADAPPHGIGEYGDGFDDGSPDGYDPLTLVRIMATKGITLFFVACEPALSGYSYATDFYQAITNITSGLMLPLTTADLLAHAIVGSVLENLDMERLVLEVGAAVAERIHGNHESVDDVARELHERLLLRNENTKKVVIESIYKESEEAKHNVNVFMHANSLAEARPLLKRVHGTRFTEKYLQSRQHLSRHSYPYGSLYTPSRSPPPKIKPLPFSRSPPSSPPRKVVSDFAPFGAPKNSSVFGTAVQSTPFSLAGGKAAFGAIRPGAAKTGFDDDDDDDDSMPQRVELREGSISLEQAKRIAMQSAWRSAPTHG</sequence>
<dbReference type="EMBL" id="JABXXO010000010">
    <property type="protein sequence ID" value="KAF7768600.1"/>
    <property type="molecule type" value="Genomic_DNA"/>
</dbReference>
<dbReference type="InterPro" id="IPR036465">
    <property type="entry name" value="vWFA_dom_sf"/>
</dbReference>
<dbReference type="GO" id="GO:0004674">
    <property type="term" value="F:protein serine/threonine kinase activity"/>
    <property type="evidence" value="ECO:0007669"/>
    <property type="project" value="TreeGrafter"/>
</dbReference>
<proteinExistence type="predicted"/>
<dbReference type="InterPro" id="IPR052969">
    <property type="entry name" value="Thr-specific_kinase-like"/>
</dbReference>
<dbReference type="InterPro" id="IPR002035">
    <property type="entry name" value="VWF_A"/>
</dbReference>
<dbReference type="CDD" id="cd00198">
    <property type="entry name" value="vWFA"/>
    <property type="match status" value="1"/>
</dbReference>
<dbReference type="Gene3D" id="3.40.50.410">
    <property type="entry name" value="von Willebrand factor, type A domain"/>
    <property type="match status" value="1"/>
</dbReference>
<feature type="region of interest" description="Disordered" evidence="1">
    <location>
        <begin position="334"/>
        <end position="366"/>
    </location>
</feature>